<name>X1RKI0_9ZZZZ</name>
<evidence type="ECO:0000313" key="1">
    <source>
        <dbReference type="EMBL" id="GAI81138.1"/>
    </source>
</evidence>
<protein>
    <submittedName>
        <fullName evidence="1">Uncharacterized protein</fullName>
    </submittedName>
</protein>
<proteinExistence type="predicted"/>
<reference evidence="1" key="1">
    <citation type="journal article" date="2014" name="Front. Microbiol.">
        <title>High frequency of phylogenetically diverse reductive dehalogenase-homologous genes in deep subseafloor sedimentary metagenomes.</title>
        <authorList>
            <person name="Kawai M."/>
            <person name="Futagami T."/>
            <person name="Toyoda A."/>
            <person name="Takaki Y."/>
            <person name="Nishi S."/>
            <person name="Hori S."/>
            <person name="Arai W."/>
            <person name="Tsubouchi T."/>
            <person name="Morono Y."/>
            <person name="Uchiyama I."/>
            <person name="Ito T."/>
            <person name="Fujiyama A."/>
            <person name="Inagaki F."/>
            <person name="Takami H."/>
        </authorList>
    </citation>
    <scope>NUCLEOTIDE SEQUENCE</scope>
    <source>
        <strain evidence="1">Expedition CK06-06</strain>
    </source>
</reference>
<organism evidence="1">
    <name type="scientific">marine sediment metagenome</name>
    <dbReference type="NCBI Taxonomy" id="412755"/>
    <lineage>
        <taxon>unclassified sequences</taxon>
        <taxon>metagenomes</taxon>
        <taxon>ecological metagenomes</taxon>
    </lineage>
</organism>
<accession>X1RKI0</accession>
<dbReference type="AlphaFoldDB" id="X1RKI0"/>
<sequence>MKKLLRKRLLGIPLCLILAVLLTTTVVAATSYLVWQYNFQTEVKEPITVEVTKELTNPLYPGLGTNAEYIITNSGPLSVRVTAIWPGQEGPVSCYATIRYCDAEGTLLDPSAYITQVDYTGTATFNLPSDGSAKVQLGVLVFANAPPGVYNFPVSISRG</sequence>
<dbReference type="EMBL" id="BARW01006818">
    <property type="protein sequence ID" value="GAI81138.1"/>
    <property type="molecule type" value="Genomic_DNA"/>
</dbReference>
<comment type="caution">
    <text evidence="1">The sequence shown here is derived from an EMBL/GenBank/DDBJ whole genome shotgun (WGS) entry which is preliminary data.</text>
</comment>
<gene>
    <name evidence="1" type="ORF">S12H4_14306</name>
</gene>